<name>A0AAD7B199_9AGAR</name>
<dbReference type="PROSITE" id="PS50011">
    <property type="entry name" value="PROTEIN_KINASE_DOM"/>
    <property type="match status" value="1"/>
</dbReference>
<dbReference type="InterPro" id="IPR001245">
    <property type="entry name" value="Ser-Thr/Tyr_kinase_cat_dom"/>
</dbReference>
<comment type="caution">
    <text evidence="3">The sequence shown here is derived from an EMBL/GenBank/DDBJ whole genome shotgun (WGS) entry which is preliminary data.</text>
</comment>
<dbReference type="GO" id="GO:0004672">
    <property type="term" value="F:protein kinase activity"/>
    <property type="evidence" value="ECO:0007669"/>
    <property type="project" value="InterPro"/>
</dbReference>
<dbReference type="GO" id="GO:0005524">
    <property type="term" value="F:ATP binding"/>
    <property type="evidence" value="ECO:0007669"/>
    <property type="project" value="InterPro"/>
</dbReference>
<evidence type="ECO:0000259" key="2">
    <source>
        <dbReference type="PROSITE" id="PS50011"/>
    </source>
</evidence>
<feature type="domain" description="Protein kinase" evidence="2">
    <location>
        <begin position="1"/>
        <end position="180"/>
    </location>
</feature>
<dbReference type="InterPro" id="IPR000719">
    <property type="entry name" value="Prot_kinase_dom"/>
</dbReference>
<dbReference type="EMBL" id="JARKIF010000056">
    <property type="protein sequence ID" value="KAJ7606522.1"/>
    <property type="molecule type" value="Genomic_DNA"/>
</dbReference>
<evidence type="ECO:0000313" key="3">
    <source>
        <dbReference type="EMBL" id="KAJ7606522.1"/>
    </source>
</evidence>
<proteinExistence type="predicted"/>
<feature type="region of interest" description="Disordered" evidence="1">
    <location>
        <begin position="205"/>
        <end position="257"/>
    </location>
</feature>
<keyword evidence="4" id="KW-1185">Reference proteome</keyword>
<dbReference type="InterPro" id="IPR011009">
    <property type="entry name" value="Kinase-like_dom_sf"/>
</dbReference>
<dbReference type="Pfam" id="PF07714">
    <property type="entry name" value="PK_Tyr_Ser-Thr"/>
    <property type="match status" value="1"/>
</dbReference>
<dbReference type="SUPFAM" id="SSF56112">
    <property type="entry name" value="Protein kinase-like (PK-like)"/>
    <property type="match status" value="1"/>
</dbReference>
<dbReference type="AlphaFoldDB" id="A0AAD7B199"/>
<reference evidence="3" key="1">
    <citation type="submission" date="2023-03" db="EMBL/GenBank/DDBJ databases">
        <title>Massive genome expansion in bonnet fungi (Mycena s.s.) driven by repeated elements and novel gene families across ecological guilds.</title>
        <authorList>
            <consortium name="Lawrence Berkeley National Laboratory"/>
            <person name="Harder C.B."/>
            <person name="Miyauchi S."/>
            <person name="Viragh M."/>
            <person name="Kuo A."/>
            <person name="Thoen E."/>
            <person name="Andreopoulos B."/>
            <person name="Lu D."/>
            <person name="Skrede I."/>
            <person name="Drula E."/>
            <person name="Henrissat B."/>
            <person name="Morin E."/>
            <person name="Kohler A."/>
            <person name="Barry K."/>
            <person name="LaButti K."/>
            <person name="Morin E."/>
            <person name="Salamov A."/>
            <person name="Lipzen A."/>
            <person name="Mereny Z."/>
            <person name="Hegedus B."/>
            <person name="Baldrian P."/>
            <person name="Stursova M."/>
            <person name="Weitz H."/>
            <person name="Taylor A."/>
            <person name="Grigoriev I.V."/>
            <person name="Nagy L.G."/>
            <person name="Martin F."/>
            <person name="Kauserud H."/>
        </authorList>
    </citation>
    <scope>NUCLEOTIDE SEQUENCE</scope>
    <source>
        <strain evidence="3">9284</strain>
    </source>
</reference>
<accession>A0AAD7B199</accession>
<gene>
    <name evidence="3" type="ORF">FB45DRAFT_878363</name>
</gene>
<sequence length="307" mass="33663">MSQDNIFITPSFRACIADFGLSSIITPLSSIRFTNSSKRTQGVTIRYQAPELHRGGENDLRSDIYAFACVVYEVRAFEVRGGFGKLVNTTPDIDRKAAIPGIIHGWRGDSGSARGTAAFQTSFMLGRPLGPAPELLGIAARLTSDGLSSGKATKTESALDWDEKFTAKFRRNLQGPGSWVAFERTIFGHCENPFVSEMSRFLQSEAVEEDSPYSPETASESSDEEEWQDNDAQSEAVEDSPYSSVAASETSDEEDLQNNAKAALLRMRSLAGLNRPLRRMPSNETYFTCATHFTVPDGKGGFTKLRA</sequence>
<dbReference type="Gene3D" id="1.10.510.10">
    <property type="entry name" value="Transferase(Phosphotransferase) domain 1"/>
    <property type="match status" value="1"/>
</dbReference>
<organism evidence="3 4">
    <name type="scientific">Roridomyces roridus</name>
    <dbReference type="NCBI Taxonomy" id="1738132"/>
    <lineage>
        <taxon>Eukaryota</taxon>
        <taxon>Fungi</taxon>
        <taxon>Dikarya</taxon>
        <taxon>Basidiomycota</taxon>
        <taxon>Agaricomycotina</taxon>
        <taxon>Agaricomycetes</taxon>
        <taxon>Agaricomycetidae</taxon>
        <taxon>Agaricales</taxon>
        <taxon>Marasmiineae</taxon>
        <taxon>Mycenaceae</taxon>
        <taxon>Roridomyces</taxon>
    </lineage>
</organism>
<evidence type="ECO:0000313" key="4">
    <source>
        <dbReference type="Proteomes" id="UP001221142"/>
    </source>
</evidence>
<dbReference type="Proteomes" id="UP001221142">
    <property type="component" value="Unassembled WGS sequence"/>
</dbReference>
<protein>
    <recommendedName>
        <fullName evidence="2">Protein kinase domain-containing protein</fullName>
    </recommendedName>
</protein>
<evidence type="ECO:0000256" key="1">
    <source>
        <dbReference type="SAM" id="MobiDB-lite"/>
    </source>
</evidence>